<dbReference type="Pfam" id="PF00027">
    <property type="entry name" value="cNMP_binding"/>
    <property type="match status" value="1"/>
</dbReference>
<proteinExistence type="predicted"/>
<protein>
    <submittedName>
        <fullName evidence="2">Crp/Fnr family transcriptional regulator</fullName>
    </submittedName>
</protein>
<dbReference type="Proteomes" id="UP000284120">
    <property type="component" value="Unassembled WGS sequence"/>
</dbReference>
<dbReference type="OrthoDB" id="948610at2"/>
<dbReference type="EMBL" id="SAYW01000004">
    <property type="protein sequence ID" value="RWU06295.1"/>
    <property type="molecule type" value="Genomic_DNA"/>
</dbReference>
<evidence type="ECO:0000313" key="3">
    <source>
        <dbReference type="Proteomes" id="UP000284120"/>
    </source>
</evidence>
<sequence length="197" mass="22823">MLNLSTSESYERLFAVFSQFHPLSQSLKDAIVSHSKLIDASKKELLLIEGEKSDKIYFIVKGAIRIYYLNKDGHEKNTWFLFENELVVSVYSFFASQASFEYVKTMEDCSLIVLSRKKLEQLYEKFLSFNIIGRKLTELYYIRNEAQANSLRMHSAKERYGQLLASQPQILQRVSLGHIASYLGISAETLSRIRSQR</sequence>
<accession>A0A3S3PYH1</accession>
<feature type="domain" description="Cyclic nucleotide-binding" evidence="1">
    <location>
        <begin position="19"/>
        <end position="122"/>
    </location>
</feature>
<dbReference type="SUPFAM" id="SSF51206">
    <property type="entry name" value="cAMP-binding domain-like"/>
    <property type="match status" value="1"/>
</dbReference>
<dbReference type="InterPro" id="IPR018490">
    <property type="entry name" value="cNMP-bd_dom_sf"/>
</dbReference>
<evidence type="ECO:0000313" key="2">
    <source>
        <dbReference type="EMBL" id="RWU06295.1"/>
    </source>
</evidence>
<dbReference type="PANTHER" id="PTHR24567:SF76">
    <property type="entry name" value="CYCLIC NUCLEOTIDE-BINDING DOMAIN PROTEIN"/>
    <property type="match status" value="1"/>
</dbReference>
<dbReference type="SMART" id="SM00100">
    <property type="entry name" value="cNMP"/>
    <property type="match status" value="1"/>
</dbReference>
<comment type="caution">
    <text evidence="2">The sequence shown here is derived from an EMBL/GenBank/DDBJ whole genome shotgun (WGS) entry which is preliminary data.</text>
</comment>
<dbReference type="GO" id="GO:0005829">
    <property type="term" value="C:cytosol"/>
    <property type="evidence" value="ECO:0007669"/>
    <property type="project" value="TreeGrafter"/>
</dbReference>
<dbReference type="Gene3D" id="2.60.120.10">
    <property type="entry name" value="Jelly Rolls"/>
    <property type="match status" value="1"/>
</dbReference>
<dbReference type="AlphaFoldDB" id="A0A3S3PYH1"/>
<dbReference type="InterPro" id="IPR014710">
    <property type="entry name" value="RmlC-like_jellyroll"/>
</dbReference>
<keyword evidence="3" id="KW-1185">Reference proteome</keyword>
<gene>
    <name evidence="2" type="ORF">DPV69_13465</name>
</gene>
<reference evidence="2 3" key="1">
    <citation type="submission" date="2018-06" db="EMBL/GenBank/DDBJ databases">
        <title>Pedobacter endophyticus sp. nov., an endophytic bacterium isolated from a leaf of Triticum aestivum.</title>
        <authorList>
            <person name="Zhang L."/>
        </authorList>
    </citation>
    <scope>NUCLEOTIDE SEQUENCE [LARGE SCALE GENOMIC DNA]</scope>
    <source>
        <strain evidence="2 3">CM134L-2</strain>
    </source>
</reference>
<name>A0A3S3PYH1_9SPHI</name>
<dbReference type="PANTHER" id="PTHR24567">
    <property type="entry name" value="CRP FAMILY TRANSCRIPTIONAL REGULATORY PROTEIN"/>
    <property type="match status" value="1"/>
</dbReference>
<dbReference type="PROSITE" id="PS50042">
    <property type="entry name" value="CNMP_BINDING_3"/>
    <property type="match status" value="1"/>
</dbReference>
<evidence type="ECO:0000259" key="1">
    <source>
        <dbReference type="PROSITE" id="PS50042"/>
    </source>
</evidence>
<dbReference type="InterPro" id="IPR050397">
    <property type="entry name" value="Env_Response_Regulators"/>
</dbReference>
<dbReference type="RefSeq" id="WP_128353367.1">
    <property type="nucleotide sequence ID" value="NZ_QMHN01000004.1"/>
</dbReference>
<dbReference type="CDD" id="cd00038">
    <property type="entry name" value="CAP_ED"/>
    <property type="match status" value="1"/>
</dbReference>
<organism evidence="2 3">
    <name type="scientific">Pedobacter chitinilyticus</name>
    <dbReference type="NCBI Taxonomy" id="2233776"/>
    <lineage>
        <taxon>Bacteria</taxon>
        <taxon>Pseudomonadati</taxon>
        <taxon>Bacteroidota</taxon>
        <taxon>Sphingobacteriia</taxon>
        <taxon>Sphingobacteriales</taxon>
        <taxon>Sphingobacteriaceae</taxon>
        <taxon>Pedobacter</taxon>
    </lineage>
</organism>
<dbReference type="GO" id="GO:0003700">
    <property type="term" value="F:DNA-binding transcription factor activity"/>
    <property type="evidence" value="ECO:0007669"/>
    <property type="project" value="TreeGrafter"/>
</dbReference>
<dbReference type="InterPro" id="IPR000595">
    <property type="entry name" value="cNMP-bd_dom"/>
</dbReference>